<dbReference type="EMBL" id="JBJUIK010000012">
    <property type="protein sequence ID" value="KAL3509557.1"/>
    <property type="molecule type" value="Genomic_DNA"/>
</dbReference>
<protein>
    <submittedName>
        <fullName evidence="3">Uncharacterized protein</fullName>
    </submittedName>
</protein>
<evidence type="ECO:0000256" key="2">
    <source>
        <dbReference type="SAM" id="Phobius"/>
    </source>
</evidence>
<organism evidence="3 4">
    <name type="scientific">Cinchona calisaya</name>
    <dbReference type="NCBI Taxonomy" id="153742"/>
    <lineage>
        <taxon>Eukaryota</taxon>
        <taxon>Viridiplantae</taxon>
        <taxon>Streptophyta</taxon>
        <taxon>Embryophyta</taxon>
        <taxon>Tracheophyta</taxon>
        <taxon>Spermatophyta</taxon>
        <taxon>Magnoliopsida</taxon>
        <taxon>eudicotyledons</taxon>
        <taxon>Gunneridae</taxon>
        <taxon>Pentapetalae</taxon>
        <taxon>asterids</taxon>
        <taxon>lamiids</taxon>
        <taxon>Gentianales</taxon>
        <taxon>Rubiaceae</taxon>
        <taxon>Cinchonoideae</taxon>
        <taxon>Cinchoneae</taxon>
        <taxon>Cinchona</taxon>
    </lineage>
</organism>
<dbReference type="PANTHER" id="PTHR34379">
    <property type="entry name" value="OS07G0553800 PROTEIN"/>
    <property type="match status" value="1"/>
</dbReference>
<gene>
    <name evidence="3" type="ORF">ACH5RR_028958</name>
</gene>
<comment type="caution">
    <text evidence="3">The sequence shown here is derived from an EMBL/GenBank/DDBJ whole genome shotgun (WGS) entry which is preliminary data.</text>
</comment>
<proteinExistence type="predicted"/>
<sequence>MKNKFALCFRPGVIETQEPHDPDDHVAVSKDILVAKVQKKNGMISQTMNPSLLDSNNGGLHQVPYHPPRPKNHSRKTLSRVLKTILYETSPRMRVQNGKISQVTFHVKTNDDDHLEERNISPLEKMDNIIDQENNNNIIRSISPSPSSSSSSSIGSSRDQSSKYRMKSLSIKRSTARSRSNSFNQKQKAKTTKINDKTLDSASSSSTSEEESRDYVFYWTVLALLATILWGIGYAIILASLCLYFIPRRSSGIAGSLPENSAVKLQEIETSNSREYKKKVIMEGLLERKYEYSKEH</sequence>
<evidence type="ECO:0000313" key="3">
    <source>
        <dbReference type="EMBL" id="KAL3509557.1"/>
    </source>
</evidence>
<keyword evidence="2" id="KW-0812">Transmembrane</keyword>
<dbReference type="PANTHER" id="PTHR34379:SF6">
    <property type="entry name" value="PROTEIN 3F"/>
    <property type="match status" value="1"/>
</dbReference>
<keyword evidence="2" id="KW-1133">Transmembrane helix</keyword>
<feature type="region of interest" description="Disordered" evidence="1">
    <location>
        <begin position="138"/>
        <end position="205"/>
    </location>
</feature>
<keyword evidence="4" id="KW-1185">Reference proteome</keyword>
<keyword evidence="2" id="KW-0472">Membrane</keyword>
<accession>A0ABD2YTK1</accession>
<evidence type="ECO:0000256" key="1">
    <source>
        <dbReference type="SAM" id="MobiDB-lite"/>
    </source>
</evidence>
<reference evidence="3 4" key="1">
    <citation type="submission" date="2024-11" db="EMBL/GenBank/DDBJ databases">
        <title>A near-complete genome assembly of Cinchona calisaya.</title>
        <authorList>
            <person name="Lian D.C."/>
            <person name="Zhao X.W."/>
            <person name="Wei L."/>
        </authorList>
    </citation>
    <scope>NUCLEOTIDE SEQUENCE [LARGE SCALE GENOMIC DNA]</scope>
    <source>
        <tissue evidence="3">Nenye</tissue>
    </source>
</reference>
<feature type="compositionally biased region" description="Low complexity" evidence="1">
    <location>
        <begin position="138"/>
        <end position="159"/>
    </location>
</feature>
<dbReference type="InterPro" id="IPR040411">
    <property type="entry name" value="At5g23160-like"/>
</dbReference>
<dbReference type="AlphaFoldDB" id="A0ABD2YTK1"/>
<name>A0ABD2YTK1_9GENT</name>
<evidence type="ECO:0000313" key="4">
    <source>
        <dbReference type="Proteomes" id="UP001630127"/>
    </source>
</evidence>
<feature type="compositionally biased region" description="Polar residues" evidence="1">
    <location>
        <begin position="171"/>
        <end position="186"/>
    </location>
</feature>
<feature type="transmembrane region" description="Helical" evidence="2">
    <location>
        <begin position="216"/>
        <end position="246"/>
    </location>
</feature>
<dbReference type="Proteomes" id="UP001630127">
    <property type="component" value="Unassembled WGS sequence"/>
</dbReference>